<accession>A0A7K3LPQ8</accession>
<dbReference type="RefSeq" id="WP_059036287.1">
    <property type="nucleotide sequence ID" value="NZ_JAADZU010000033.1"/>
</dbReference>
<proteinExistence type="predicted"/>
<dbReference type="SUPFAM" id="SSF53474">
    <property type="entry name" value="alpha/beta-Hydrolases"/>
    <property type="match status" value="1"/>
</dbReference>
<sequence>MSPGLAHADDTTPGQVTSTAPLTARATLPGSVDGKRIVYWTTGIKGAPAQSSAAVYFPPGQPPEGGWPVIAWAHGTTGLDDACAYSINGPILPDRDWAYLGRWMQQGYAIVAADYVGLGTPGAHPYLDGKTEAHSVVDAVKAATATYPSLAGKWVTVGQSQGGGAAMFTARYADDFGGNSGGLSYRGAVATGVPAYIEDAIPLVARPGVVPVPLGNTLPETTSYVLYILSGLRASFPEWNVDSYLTPYGRHWVDEAEGPLCDTTEGPGQDYGFGDVIRKSNVITGNFYSRPLDHIAGFAGALKNYMGVPESGYHQPVLIGQGLRDTDVNAAGTLLLAQRMKNNGQPVTLKTYDLDHSGTVNASLADSIPFVHRLFAT</sequence>
<dbReference type="PANTHER" id="PTHR34853">
    <property type="match status" value="1"/>
</dbReference>
<dbReference type="PIRSF" id="PIRSF029171">
    <property type="entry name" value="Esterase_LipA"/>
    <property type="match status" value="1"/>
</dbReference>
<dbReference type="GO" id="GO:0016042">
    <property type="term" value="P:lipid catabolic process"/>
    <property type="evidence" value="ECO:0007669"/>
    <property type="project" value="InterPro"/>
</dbReference>
<protein>
    <submittedName>
        <fullName evidence="2">Lipase</fullName>
    </submittedName>
</protein>
<dbReference type="GO" id="GO:0004806">
    <property type="term" value="F:triacylglycerol lipase activity"/>
    <property type="evidence" value="ECO:0007669"/>
    <property type="project" value="InterPro"/>
</dbReference>
<evidence type="ECO:0000256" key="1">
    <source>
        <dbReference type="SAM" id="MobiDB-lite"/>
    </source>
</evidence>
<dbReference type="PANTHER" id="PTHR34853:SF1">
    <property type="entry name" value="LIPASE 5"/>
    <property type="match status" value="1"/>
</dbReference>
<reference evidence="2 3" key="1">
    <citation type="submission" date="2020-01" db="EMBL/GenBank/DDBJ databases">
        <title>Investigation of new actinobacteria for the biodesulphurisation of diesel fuel.</title>
        <authorList>
            <person name="Athi Narayanan S.M."/>
        </authorList>
    </citation>
    <scope>NUCLEOTIDE SEQUENCE [LARGE SCALE GENOMIC DNA]</scope>
    <source>
        <strain evidence="2 3">213E</strain>
    </source>
</reference>
<keyword evidence="3" id="KW-1185">Reference proteome</keyword>
<feature type="region of interest" description="Disordered" evidence="1">
    <location>
        <begin position="1"/>
        <end position="23"/>
    </location>
</feature>
<evidence type="ECO:0000313" key="2">
    <source>
        <dbReference type="EMBL" id="NDK90232.1"/>
    </source>
</evidence>
<dbReference type="Gene3D" id="3.40.50.1820">
    <property type="entry name" value="alpha/beta hydrolase"/>
    <property type="match status" value="2"/>
</dbReference>
<organism evidence="2 3">
    <name type="scientific">Gordonia desulfuricans</name>
    <dbReference type="NCBI Taxonomy" id="89051"/>
    <lineage>
        <taxon>Bacteria</taxon>
        <taxon>Bacillati</taxon>
        <taxon>Actinomycetota</taxon>
        <taxon>Actinomycetes</taxon>
        <taxon>Mycobacteriales</taxon>
        <taxon>Gordoniaceae</taxon>
        <taxon>Gordonia</taxon>
    </lineage>
</organism>
<gene>
    <name evidence="2" type="ORF">GYA93_11655</name>
</gene>
<dbReference type="InterPro" id="IPR029058">
    <property type="entry name" value="AB_hydrolase_fold"/>
</dbReference>
<dbReference type="Pfam" id="PF03583">
    <property type="entry name" value="LIP"/>
    <property type="match status" value="1"/>
</dbReference>
<name>A0A7K3LPQ8_9ACTN</name>
<dbReference type="InterPro" id="IPR005152">
    <property type="entry name" value="Lipase_secreted"/>
</dbReference>
<dbReference type="Proteomes" id="UP000466307">
    <property type="component" value="Unassembled WGS sequence"/>
</dbReference>
<comment type="caution">
    <text evidence="2">The sequence shown here is derived from an EMBL/GenBank/DDBJ whole genome shotgun (WGS) entry which is preliminary data.</text>
</comment>
<dbReference type="AlphaFoldDB" id="A0A7K3LPQ8"/>
<feature type="compositionally biased region" description="Polar residues" evidence="1">
    <location>
        <begin position="12"/>
        <end position="21"/>
    </location>
</feature>
<evidence type="ECO:0000313" key="3">
    <source>
        <dbReference type="Proteomes" id="UP000466307"/>
    </source>
</evidence>
<dbReference type="EMBL" id="JAADZU010000033">
    <property type="protein sequence ID" value="NDK90232.1"/>
    <property type="molecule type" value="Genomic_DNA"/>
</dbReference>